<keyword evidence="1 5" id="KW-0808">Transferase</keyword>
<reference evidence="6" key="1">
    <citation type="submission" date="2019-06" db="EMBL/GenBank/DDBJ databases">
        <title>The complete genome of Emcibacter congregatus ZYLT.</title>
        <authorList>
            <person name="Zhao Z."/>
        </authorList>
    </citation>
    <scope>NUCLEOTIDE SEQUENCE [LARGE SCALE GENOMIC DNA]</scope>
    <source>
        <strain evidence="6">MCCC 1A06723</strain>
    </source>
</reference>
<comment type="similarity">
    <text evidence="3">Belongs to the acetyltransferase family. RimJ subfamily.</text>
</comment>
<dbReference type="PANTHER" id="PTHR43792:SF8">
    <property type="entry name" value="[RIBOSOMAL PROTEIN US5]-ALANINE N-ACETYLTRANSFERASE"/>
    <property type="match status" value="1"/>
</dbReference>
<dbReference type="PANTHER" id="PTHR43792">
    <property type="entry name" value="GNAT FAMILY, PUTATIVE (AFU_ORTHOLOGUE AFUA_3G00765)-RELATED-RELATED"/>
    <property type="match status" value="1"/>
</dbReference>
<evidence type="ECO:0000256" key="1">
    <source>
        <dbReference type="ARBA" id="ARBA00022679"/>
    </source>
</evidence>
<dbReference type="Gene3D" id="3.40.630.30">
    <property type="match status" value="1"/>
</dbReference>
<keyword evidence="2" id="KW-0012">Acyltransferase</keyword>
<comment type="caution">
    <text evidence="5">The sequence shown here is derived from an EMBL/GenBank/DDBJ whole genome shotgun (WGS) entry which is preliminary data.</text>
</comment>
<name>A0A501PQF9_9PROT</name>
<accession>A0A501PQF9</accession>
<feature type="domain" description="N-acetyltransferase" evidence="4">
    <location>
        <begin position="16"/>
        <end position="179"/>
    </location>
</feature>
<dbReference type="RefSeq" id="WP_139937943.1">
    <property type="nucleotide sequence ID" value="NZ_JBHSYP010000022.1"/>
</dbReference>
<dbReference type="InterPro" id="IPR016181">
    <property type="entry name" value="Acyl_CoA_acyltransferase"/>
</dbReference>
<gene>
    <name evidence="5" type="ORF">FIV46_01040</name>
</gene>
<dbReference type="Proteomes" id="UP000319148">
    <property type="component" value="Unassembled WGS sequence"/>
</dbReference>
<dbReference type="InterPro" id="IPR000182">
    <property type="entry name" value="GNAT_dom"/>
</dbReference>
<evidence type="ECO:0000256" key="2">
    <source>
        <dbReference type="ARBA" id="ARBA00023315"/>
    </source>
</evidence>
<evidence type="ECO:0000256" key="3">
    <source>
        <dbReference type="ARBA" id="ARBA00038502"/>
    </source>
</evidence>
<evidence type="ECO:0000313" key="6">
    <source>
        <dbReference type="Proteomes" id="UP000319148"/>
    </source>
</evidence>
<proteinExistence type="inferred from homology"/>
<sequence>MIRIIPPRPLKKGALVHLYPPGPHLRPAWQEFIRDNKDYHAPWIYHSQDPRYFDEYLKRIAQGRVLGFFIVRNDDEKLVGIVNLNNILMGAVRGASLGYYGSREGAGKGYMSEGLKLVLEFAVDKVGLHRIEANIQPDNEASLRLVRKLGFRKEGFSPEYLQIGGEWRDHERWAILEKEVRAF</sequence>
<keyword evidence="6" id="KW-1185">Reference proteome</keyword>
<dbReference type="GO" id="GO:0008999">
    <property type="term" value="F:protein-N-terminal-alanine acetyltransferase activity"/>
    <property type="evidence" value="ECO:0007669"/>
    <property type="project" value="TreeGrafter"/>
</dbReference>
<dbReference type="SUPFAM" id="SSF55729">
    <property type="entry name" value="Acyl-CoA N-acyltransferases (Nat)"/>
    <property type="match status" value="1"/>
</dbReference>
<organism evidence="5 6">
    <name type="scientific">Emcibacter nanhaiensis</name>
    <dbReference type="NCBI Taxonomy" id="1505037"/>
    <lineage>
        <taxon>Bacteria</taxon>
        <taxon>Pseudomonadati</taxon>
        <taxon>Pseudomonadota</taxon>
        <taxon>Alphaproteobacteria</taxon>
        <taxon>Emcibacterales</taxon>
        <taxon>Emcibacteraceae</taxon>
        <taxon>Emcibacter</taxon>
    </lineage>
</organism>
<dbReference type="PROSITE" id="PS51186">
    <property type="entry name" value="GNAT"/>
    <property type="match status" value="1"/>
</dbReference>
<dbReference type="OrthoDB" id="9801669at2"/>
<dbReference type="GO" id="GO:0005737">
    <property type="term" value="C:cytoplasm"/>
    <property type="evidence" value="ECO:0007669"/>
    <property type="project" value="TreeGrafter"/>
</dbReference>
<evidence type="ECO:0000259" key="4">
    <source>
        <dbReference type="PROSITE" id="PS51186"/>
    </source>
</evidence>
<dbReference type="InterPro" id="IPR051531">
    <property type="entry name" value="N-acetyltransferase"/>
</dbReference>
<evidence type="ECO:0000313" key="5">
    <source>
        <dbReference type="EMBL" id="TPD62693.1"/>
    </source>
</evidence>
<dbReference type="AlphaFoldDB" id="A0A501PQF9"/>
<protein>
    <submittedName>
        <fullName evidence="5">GNAT family N-acetyltransferase</fullName>
    </submittedName>
</protein>
<dbReference type="Pfam" id="PF13302">
    <property type="entry name" value="Acetyltransf_3"/>
    <property type="match status" value="1"/>
</dbReference>
<dbReference type="EMBL" id="VFIY01000004">
    <property type="protein sequence ID" value="TPD62693.1"/>
    <property type="molecule type" value="Genomic_DNA"/>
</dbReference>